<organism evidence="2 3">
    <name type="scientific">Marinibaculum pumilum</name>
    <dbReference type="NCBI Taxonomy" id="1766165"/>
    <lineage>
        <taxon>Bacteria</taxon>
        <taxon>Pseudomonadati</taxon>
        <taxon>Pseudomonadota</taxon>
        <taxon>Alphaproteobacteria</taxon>
        <taxon>Rhodospirillales</taxon>
        <taxon>Rhodospirillaceae</taxon>
        <taxon>Marinibaculum</taxon>
    </lineage>
</organism>
<dbReference type="EMBL" id="JBHRTR010000054">
    <property type="protein sequence ID" value="MFC3231371.1"/>
    <property type="molecule type" value="Genomic_DNA"/>
</dbReference>
<accession>A0ABV7L9K0</accession>
<protein>
    <submittedName>
        <fullName evidence="2">Uncharacterized protein</fullName>
    </submittedName>
</protein>
<comment type="caution">
    <text evidence="2">The sequence shown here is derived from an EMBL/GenBank/DDBJ whole genome shotgun (WGS) entry which is preliminary data.</text>
</comment>
<evidence type="ECO:0000256" key="1">
    <source>
        <dbReference type="SAM" id="Phobius"/>
    </source>
</evidence>
<keyword evidence="1" id="KW-0472">Membrane</keyword>
<dbReference type="RefSeq" id="WP_379906843.1">
    <property type="nucleotide sequence ID" value="NZ_JBHRTR010000054.1"/>
</dbReference>
<name>A0ABV7L9K0_9PROT</name>
<keyword evidence="3" id="KW-1185">Reference proteome</keyword>
<sequence>MARSTLYLLIVLLVVGVAVLGVLLYQEEQQESGVEIDVGKGGISVETK</sequence>
<evidence type="ECO:0000313" key="3">
    <source>
        <dbReference type="Proteomes" id="UP001595528"/>
    </source>
</evidence>
<feature type="transmembrane region" description="Helical" evidence="1">
    <location>
        <begin position="6"/>
        <end position="25"/>
    </location>
</feature>
<evidence type="ECO:0000313" key="2">
    <source>
        <dbReference type="EMBL" id="MFC3231371.1"/>
    </source>
</evidence>
<reference evidence="3" key="1">
    <citation type="journal article" date="2019" name="Int. J. Syst. Evol. Microbiol.">
        <title>The Global Catalogue of Microorganisms (GCM) 10K type strain sequencing project: providing services to taxonomists for standard genome sequencing and annotation.</title>
        <authorList>
            <consortium name="The Broad Institute Genomics Platform"/>
            <consortium name="The Broad Institute Genome Sequencing Center for Infectious Disease"/>
            <person name="Wu L."/>
            <person name="Ma J."/>
        </authorList>
    </citation>
    <scope>NUCLEOTIDE SEQUENCE [LARGE SCALE GENOMIC DNA]</scope>
    <source>
        <strain evidence="3">KCTC 42964</strain>
    </source>
</reference>
<gene>
    <name evidence="2" type="ORF">ACFOGJ_29255</name>
</gene>
<dbReference type="Proteomes" id="UP001595528">
    <property type="component" value="Unassembled WGS sequence"/>
</dbReference>
<proteinExistence type="predicted"/>
<keyword evidence="1" id="KW-1133">Transmembrane helix</keyword>
<keyword evidence="1" id="KW-0812">Transmembrane</keyword>